<dbReference type="Pfam" id="PF07883">
    <property type="entry name" value="Cupin_2"/>
    <property type="match status" value="1"/>
</dbReference>
<dbReference type="eggNOG" id="COG1917">
    <property type="taxonomic scope" value="Bacteria"/>
</dbReference>
<dbReference type="InParanoid" id="Q022A0"/>
<organism evidence="2">
    <name type="scientific">Solibacter usitatus (strain Ellin6076)</name>
    <dbReference type="NCBI Taxonomy" id="234267"/>
    <lineage>
        <taxon>Bacteria</taxon>
        <taxon>Pseudomonadati</taxon>
        <taxon>Acidobacteriota</taxon>
        <taxon>Terriglobia</taxon>
        <taxon>Bryobacterales</taxon>
        <taxon>Solibacteraceae</taxon>
        <taxon>Candidatus Solibacter</taxon>
    </lineage>
</organism>
<proteinExistence type="predicted"/>
<dbReference type="HOGENOM" id="CLU_1668250_0_0_0"/>
<dbReference type="KEGG" id="sus:Acid_3226"/>
<dbReference type="AlphaFoldDB" id="Q022A0"/>
<dbReference type="InterPro" id="IPR011051">
    <property type="entry name" value="RmlC_Cupin_sf"/>
</dbReference>
<dbReference type="SUPFAM" id="SSF51182">
    <property type="entry name" value="RmlC-like cupins"/>
    <property type="match status" value="1"/>
</dbReference>
<dbReference type="OrthoDB" id="287220at2"/>
<name>Q022A0_SOLUE</name>
<accession>Q022A0</accession>
<dbReference type="Gene3D" id="2.60.120.10">
    <property type="entry name" value="Jelly Rolls"/>
    <property type="match status" value="1"/>
</dbReference>
<sequence length="158" mass="16591" precursor="true">MTTRNASEPVNPRGRFGLRALAAAAMVTALAFGQVTPPLQIIALADGLSTDKNVILHMKGQTDVLQTELIFQPGASTGWHIHPGPVVVVIKSGAITEIQSNGCMVVHPAGSAFFEQPDEVHNVVNQTGSVTEVYAAFLSPAGTQPLIPATDPGRVCRN</sequence>
<evidence type="ECO:0000259" key="1">
    <source>
        <dbReference type="Pfam" id="PF07883"/>
    </source>
</evidence>
<dbReference type="STRING" id="234267.Acid_3226"/>
<protein>
    <submittedName>
        <fullName evidence="2">Cupin 2, conserved barrel domain protein</fullName>
    </submittedName>
</protein>
<feature type="domain" description="Cupin type-2" evidence="1">
    <location>
        <begin position="70"/>
        <end position="133"/>
    </location>
</feature>
<dbReference type="InterPro" id="IPR014710">
    <property type="entry name" value="RmlC-like_jellyroll"/>
</dbReference>
<dbReference type="EMBL" id="CP000473">
    <property type="protein sequence ID" value="ABJ84203.1"/>
    <property type="molecule type" value="Genomic_DNA"/>
</dbReference>
<gene>
    <name evidence="2" type="ordered locus">Acid_3226</name>
</gene>
<dbReference type="InterPro" id="IPR013096">
    <property type="entry name" value="Cupin_2"/>
</dbReference>
<evidence type="ECO:0000313" key="2">
    <source>
        <dbReference type="EMBL" id="ABJ84203.1"/>
    </source>
</evidence>
<reference evidence="2" key="1">
    <citation type="submission" date="2006-10" db="EMBL/GenBank/DDBJ databases">
        <title>Complete sequence of Solibacter usitatus Ellin6076.</title>
        <authorList>
            <consortium name="US DOE Joint Genome Institute"/>
            <person name="Copeland A."/>
            <person name="Lucas S."/>
            <person name="Lapidus A."/>
            <person name="Barry K."/>
            <person name="Detter J.C."/>
            <person name="Glavina del Rio T."/>
            <person name="Hammon N."/>
            <person name="Israni S."/>
            <person name="Dalin E."/>
            <person name="Tice H."/>
            <person name="Pitluck S."/>
            <person name="Thompson L.S."/>
            <person name="Brettin T."/>
            <person name="Bruce D."/>
            <person name="Han C."/>
            <person name="Tapia R."/>
            <person name="Gilna P."/>
            <person name="Schmutz J."/>
            <person name="Larimer F."/>
            <person name="Land M."/>
            <person name="Hauser L."/>
            <person name="Kyrpides N."/>
            <person name="Mikhailova N."/>
            <person name="Janssen P.H."/>
            <person name="Kuske C.R."/>
            <person name="Richardson P."/>
        </authorList>
    </citation>
    <scope>NUCLEOTIDE SEQUENCE</scope>
    <source>
        <strain evidence="2">Ellin6076</strain>
    </source>
</reference>